<dbReference type="OrthoDB" id="1345242at2"/>
<reference evidence="1 2" key="1">
    <citation type="submission" date="2016-10" db="EMBL/GenBank/DDBJ databases">
        <authorList>
            <person name="de Groot N.N."/>
        </authorList>
    </citation>
    <scope>NUCLEOTIDE SEQUENCE [LARGE SCALE GENOMIC DNA]</scope>
    <source>
        <strain evidence="1 2">DSM 22900</strain>
    </source>
</reference>
<dbReference type="RefSeq" id="WP_090969992.1">
    <property type="nucleotide sequence ID" value="NZ_FOLL01000001.1"/>
</dbReference>
<gene>
    <name evidence="1" type="ORF">SAMN05421747_10188</name>
</gene>
<keyword evidence="2" id="KW-1185">Reference proteome</keyword>
<organism evidence="1 2">
    <name type="scientific">Parapedobacter composti</name>
    <dbReference type="NCBI Taxonomy" id="623281"/>
    <lineage>
        <taxon>Bacteria</taxon>
        <taxon>Pseudomonadati</taxon>
        <taxon>Bacteroidota</taxon>
        <taxon>Sphingobacteriia</taxon>
        <taxon>Sphingobacteriales</taxon>
        <taxon>Sphingobacteriaceae</taxon>
        <taxon>Parapedobacter</taxon>
    </lineage>
</organism>
<proteinExistence type="predicted"/>
<accession>A0A1I1DU04</accession>
<sequence>MYDKRYSPSKGVDLNSYPYTVVNPENDIMIGMYSLRIKGSEYSKKEKDFLLAFAKAADPNTTVTGEFSPNNSWKDSTKPLVDTTASPVYLPVTDGQIEALNADTVVIFHVKIDEDRAFQGKYTHCKSVVMHKDYTGFSVILYFHHEGNKHLVDDEIARTWGVLKFMMRESQQTG</sequence>
<name>A0A1I1DU04_9SPHI</name>
<protein>
    <submittedName>
        <fullName evidence="1">Uncharacterized protein</fullName>
    </submittedName>
</protein>
<dbReference type="Proteomes" id="UP000199577">
    <property type="component" value="Unassembled WGS sequence"/>
</dbReference>
<dbReference type="AlphaFoldDB" id="A0A1I1DU04"/>
<dbReference type="STRING" id="623281.SAMN05421747_10188"/>
<evidence type="ECO:0000313" key="1">
    <source>
        <dbReference type="EMBL" id="SFB78371.1"/>
    </source>
</evidence>
<evidence type="ECO:0000313" key="2">
    <source>
        <dbReference type="Proteomes" id="UP000199577"/>
    </source>
</evidence>
<dbReference type="EMBL" id="FOLL01000001">
    <property type="protein sequence ID" value="SFB78371.1"/>
    <property type="molecule type" value="Genomic_DNA"/>
</dbReference>